<keyword evidence="3" id="KW-0808">Transferase</keyword>
<proteinExistence type="predicted"/>
<reference evidence="3" key="1">
    <citation type="submission" date="2013-06" db="EMBL/GenBank/DDBJ databases">
        <title>Draft Genome Sequence of a Mulberry Tree, Morus notabilis C.K. Schn.</title>
        <authorList>
            <person name="He N."/>
            <person name="Zhao S."/>
        </authorList>
    </citation>
    <scope>NUCLEOTIDE SEQUENCE</scope>
</reference>
<dbReference type="InterPro" id="IPR011009">
    <property type="entry name" value="Kinase-like_dom_sf"/>
</dbReference>
<dbReference type="InterPro" id="IPR001245">
    <property type="entry name" value="Ser-Thr/Tyr_kinase_cat_dom"/>
</dbReference>
<dbReference type="GO" id="GO:0004672">
    <property type="term" value="F:protein kinase activity"/>
    <property type="evidence" value="ECO:0007669"/>
    <property type="project" value="InterPro"/>
</dbReference>
<evidence type="ECO:0000259" key="2">
    <source>
        <dbReference type="PROSITE" id="PS50011"/>
    </source>
</evidence>
<keyword evidence="1" id="KW-0812">Transmembrane</keyword>
<dbReference type="GO" id="GO:0005524">
    <property type="term" value="F:ATP binding"/>
    <property type="evidence" value="ECO:0007669"/>
    <property type="project" value="InterPro"/>
</dbReference>
<dbReference type="InterPro" id="IPR052451">
    <property type="entry name" value="Ser/Thr_kinase-like"/>
</dbReference>
<keyword evidence="1" id="KW-0472">Membrane</keyword>
<dbReference type="PANTHER" id="PTHR48008">
    <property type="entry name" value="LEUCINE-RICH REPEAT RECEPTOR-LIKE PROTEIN KINASE IMK3-RELATED"/>
    <property type="match status" value="1"/>
</dbReference>
<dbReference type="Gene3D" id="3.30.200.20">
    <property type="entry name" value="Phosphorylase Kinase, domain 1"/>
    <property type="match status" value="1"/>
</dbReference>
<dbReference type="PROSITE" id="PS50011">
    <property type="entry name" value="PROTEIN_KINASE_DOM"/>
    <property type="match status" value="1"/>
</dbReference>
<dbReference type="STRING" id="981085.W9S1I4"/>
<dbReference type="eggNOG" id="KOG1187">
    <property type="taxonomic scope" value="Eukaryota"/>
</dbReference>
<sequence length="370" mass="41689">MKNTQMLKLILVLTSTTTFIFFILFIYFYCKRASKKELEEDIEKTDKYSKHGGDHNGVQGDDEELLVTFQGGEDLSICDILDAPGEVIGKSNYGTLYKAFLQSSNSVRLLRFLRPVCTTRGEDFEQVIRSLGSVRHPNLVSLLGFYAGPRGEKLLVHPFLRRGNLSHFIRECNHEAQKWATIYKISVGIAKGLDHLHSGPEKPIIHGNLKSKNILLDRHFQPHISDSGIHLLLNPTAGQEILESLASQGYKAPELIKMKEACEVTDIYSLGVIYLELLTGKEPVNENPTTPEEDFYLPNFLRNAVLGHRIADLFHPNILLTSSGTDDEQVPVSEERILKFFQLAMACCSPSPSLRPNIKQVLWKLEEIGK</sequence>
<dbReference type="EMBL" id="KE345923">
    <property type="protein sequence ID" value="EXC20955.1"/>
    <property type="molecule type" value="Genomic_DNA"/>
</dbReference>
<dbReference type="PANTHER" id="PTHR48008:SF13">
    <property type="entry name" value="PROTEIN KINASE SUPERFAMILY PROTEIN"/>
    <property type="match status" value="1"/>
</dbReference>
<dbReference type="SUPFAM" id="SSF56112">
    <property type="entry name" value="Protein kinase-like (PK-like)"/>
    <property type="match status" value="1"/>
</dbReference>
<dbReference type="OrthoDB" id="4062651at2759"/>
<dbReference type="Proteomes" id="UP000030645">
    <property type="component" value="Unassembled WGS sequence"/>
</dbReference>
<accession>W9S1I4</accession>
<keyword evidence="4" id="KW-1185">Reference proteome</keyword>
<organism evidence="3 4">
    <name type="scientific">Morus notabilis</name>
    <dbReference type="NCBI Taxonomy" id="981085"/>
    <lineage>
        <taxon>Eukaryota</taxon>
        <taxon>Viridiplantae</taxon>
        <taxon>Streptophyta</taxon>
        <taxon>Embryophyta</taxon>
        <taxon>Tracheophyta</taxon>
        <taxon>Spermatophyta</taxon>
        <taxon>Magnoliopsida</taxon>
        <taxon>eudicotyledons</taxon>
        <taxon>Gunneridae</taxon>
        <taxon>Pentapetalae</taxon>
        <taxon>rosids</taxon>
        <taxon>fabids</taxon>
        <taxon>Rosales</taxon>
        <taxon>Moraceae</taxon>
        <taxon>Moreae</taxon>
        <taxon>Morus</taxon>
    </lineage>
</organism>
<dbReference type="Gene3D" id="1.10.510.10">
    <property type="entry name" value="Transferase(Phosphotransferase) domain 1"/>
    <property type="match status" value="1"/>
</dbReference>
<keyword evidence="3" id="KW-0418">Kinase</keyword>
<dbReference type="AlphaFoldDB" id="W9S1I4"/>
<evidence type="ECO:0000313" key="3">
    <source>
        <dbReference type="EMBL" id="EXC20955.1"/>
    </source>
</evidence>
<feature type="domain" description="Protein kinase" evidence="2">
    <location>
        <begin position="82"/>
        <end position="368"/>
    </location>
</feature>
<feature type="transmembrane region" description="Helical" evidence="1">
    <location>
        <begin position="7"/>
        <end position="29"/>
    </location>
</feature>
<protein>
    <submittedName>
        <fullName evidence="3">Putative kinase-like protein TMKL1</fullName>
    </submittedName>
</protein>
<name>W9S1I4_9ROSA</name>
<gene>
    <name evidence="3" type="ORF">L484_003424</name>
</gene>
<keyword evidence="1" id="KW-1133">Transmembrane helix</keyword>
<dbReference type="KEGG" id="mnt:21386961"/>
<evidence type="ECO:0000313" key="4">
    <source>
        <dbReference type="Proteomes" id="UP000030645"/>
    </source>
</evidence>
<evidence type="ECO:0000256" key="1">
    <source>
        <dbReference type="SAM" id="Phobius"/>
    </source>
</evidence>
<dbReference type="Pfam" id="PF07714">
    <property type="entry name" value="PK_Tyr_Ser-Thr"/>
    <property type="match status" value="1"/>
</dbReference>
<dbReference type="InterPro" id="IPR000719">
    <property type="entry name" value="Prot_kinase_dom"/>
</dbReference>